<dbReference type="GO" id="GO:0006508">
    <property type="term" value="P:proteolysis"/>
    <property type="evidence" value="ECO:0007669"/>
    <property type="project" value="UniProtKB-KW"/>
</dbReference>
<evidence type="ECO:0000313" key="7">
    <source>
        <dbReference type="EMBL" id="KAG8430003.1"/>
    </source>
</evidence>
<keyword evidence="3" id="KW-0720">Serine protease</keyword>
<organism evidence="7 8">
    <name type="scientific">Hymenochirus boettgeri</name>
    <name type="common">Congo dwarf clawed frog</name>
    <dbReference type="NCBI Taxonomy" id="247094"/>
    <lineage>
        <taxon>Eukaryota</taxon>
        <taxon>Metazoa</taxon>
        <taxon>Chordata</taxon>
        <taxon>Craniata</taxon>
        <taxon>Vertebrata</taxon>
        <taxon>Euteleostomi</taxon>
        <taxon>Amphibia</taxon>
        <taxon>Batrachia</taxon>
        <taxon>Anura</taxon>
        <taxon>Pipoidea</taxon>
        <taxon>Pipidae</taxon>
        <taxon>Pipinae</taxon>
        <taxon>Hymenochirus</taxon>
    </lineage>
</organism>
<evidence type="ECO:0000313" key="8">
    <source>
        <dbReference type="Proteomes" id="UP000812440"/>
    </source>
</evidence>
<dbReference type="PROSITE" id="PS00134">
    <property type="entry name" value="TRYPSIN_HIS"/>
    <property type="match status" value="1"/>
</dbReference>
<evidence type="ECO:0000256" key="2">
    <source>
        <dbReference type="ARBA" id="ARBA00022801"/>
    </source>
</evidence>
<dbReference type="SUPFAM" id="SSF50494">
    <property type="entry name" value="Trypsin-like serine proteases"/>
    <property type="match status" value="1"/>
</dbReference>
<feature type="signal peptide" evidence="5">
    <location>
        <begin position="1"/>
        <end position="16"/>
    </location>
</feature>
<evidence type="ECO:0000256" key="4">
    <source>
        <dbReference type="ARBA" id="ARBA00023157"/>
    </source>
</evidence>
<name>A0A8T2IDR7_9PIPI</name>
<dbReference type="EMBL" id="JAACNH010001784">
    <property type="protein sequence ID" value="KAG8430003.1"/>
    <property type="molecule type" value="Genomic_DNA"/>
</dbReference>
<keyword evidence="8" id="KW-1185">Reference proteome</keyword>
<dbReference type="Pfam" id="PF00089">
    <property type="entry name" value="Trypsin"/>
    <property type="match status" value="1"/>
</dbReference>
<dbReference type="PANTHER" id="PTHR24264">
    <property type="entry name" value="TRYPSIN-RELATED"/>
    <property type="match status" value="1"/>
</dbReference>
<dbReference type="AlphaFoldDB" id="A0A8T2IDR7"/>
<protein>
    <recommendedName>
        <fullName evidence="6">Peptidase S1 domain-containing protein</fullName>
    </recommendedName>
</protein>
<dbReference type="GO" id="GO:0005615">
    <property type="term" value="C:extracellular space"/>
    <property type="evidence" value="ECO:0007669"/>
    <property type="project" value="TreeGrafter"/>
</dbReference>
<dbReference type="InterPro" id="IPR001254">
    <property type="entry name" value="Trypsin_dom"/>
</dbReference>
<dbReference type="OrthoDB" id="6380398at2759"/>
<evidence type="ECO:0000256" key="5">
    <source>
        <dbReference type="SAM" id="SignalP"/>
    </source>
</evidence>
<dbReference type="PRINTS" id="PR00722">
    <property type="entry name" value="CHYMOTRYPSIN"/>
</dbReference>
<dbReference type="InterPro" id="IPR050127">
    <property type="entry name" value="Serine_Proteases_S1"/>
</dbReference>
<evidence type="ECO:0000256" key="1">
    <source>
        <dbReference type="ARBA" id="ARBA00022670"/>
    </source>
</evidence>
<proteinExistence type="predicted"/>
<accession>A0A8T2IDR7</accession>
<dbReference type="Proteomes" id="UP000812440">
    <property type="component" value="Unassembled WGS sequence"/>
</dbReference>
<dbReference type="FunFam" id="2.40.10.10:FF:000166">
    <property type="entry name" value="Trypsin"/>
    <property type="match status" value="1"/>
</dbReference>
<dbReference type="GO" id="GO:0004252">
    <property type="term" value="F:serine-type endopeptidase activity"/>
    <property type="evidence" value="ECO:0007669"/>
    <property type="project" value="InterPro"/>
</dbReference>
<keyword evidence="1" id="KW-0645">Protease</keyword>
<dbReference type="PROSITE" id="PS50240">
    <property type="entry name" value="TRYPSIN_DOM"/>
    <property type="match status" value="1"/>
</dbReference>
<comment type="caution">
    <text evidence="7">The sequence shown here is derived from an EMBL/GenBank/DDBJ whole genome shotgun (WGS) entry which is preliminary data.</text>
</comment>
<evidence type="ECO:0000256" key="3">
    <source>
        <dbReference type="ARBA" id="ARBA00022825"/>
    </source>
</evidence>
<dbReference type="CDD" id="cd00190">
    <property type="entry name" value="Tryp_SPc"/>
    <property type="match status" value="1"/>
</dbReference>
<dbReference type="SMART" id="SM00020">
    <property type="entry name" value="Tryp_SPc"/>
    <property type="match status" value="1"/>
</dbReference>
<sequence length="142" mass="16168">MMPLWLLMFLTPAGKMLLLDRIVGGNECIPHSRLWQVYLTYKEDFFCGGSHISARWIVSAAHCYMLPRYMVAHLGEHDVTIDVGTEQHYNYNSGNLDTDFMLIKLAESTQFNQYVQPIPVAKICPVEETQCMVSGYGNMDPS</sequence>
<evidence type="ECO:0000259" key="6">
    <source>
        <dbReference type="PROSITE" id="PS50240"/>
    </source>
</evidence>
<reference evidence="7" key="1">
    <citation type="thesis" date="2020" institute="ProQuest LLC" country="789 East Eisenhower Parkway, Ann Arbor, MI, USA">
        <title>Comparative Genomics and Chromosome Evolution.</title>
        <authorList>
            <person name="Mudd A.B."/>
        </authorList>
    </citation>
    <scope>NUCLEOTIDE SEQUENCE</scope>
    <source>
        <strain evidence="7">Female2</strain>
        <tissue evidence="7">Blood</tissue>
    </source>
</reference>
<keyword evidence="5" id="KW-0732">Signal</keyword>
<dbReference type="PANTHER" id="PTHR24264:SF68">
    <property type="entry name" value="TRYPSIN-3-LIKE"/>
    <property type="match status" value="1"/>
</dbReference>
<dbReference type="Gene3D" id="2.40.10.10">
    <property type="entry name" value="Trypsin-like serine proteases"/>
    <property type="match status" value="2"/>
</dbReference>
<keyword evidence="2" id="KW-0378">Hydrolase</keyword>
<gene>
    <name evidence="7" type="ORF">GDO86_018658</name>
</gene>
<dbReference type="InterPro" id="IPR043504">
    <property type="entry name" value="Peptidase_S1_PA_chymotrypsin"/>
</dbReference>
<feature type="chain" id="PRO_5035859933" description="Peptidase S1 domain-containing protein" evidence="5">
    <location>
        <begin position="17"/>
        <end position="142"/>
    </location>
</feature>
<dbReference type="InterPro" id="IPR001314">
    <property type="entry name" value="Peptidase_S1A"/>
</dbReference>
<feature type="domain" description="Peptidase S1" evidence="6">
    <location>
        <begin position="22"/>
        <end position="142"/>
    </location>
</feature>
<keyword evidence="4" id="KW-1015">Disulfide bond</keyword>
<dbReference type="InterPro" id="IPR018114">
    <property type="entry name" value="TRYPSIN_HIS"/>
</dbReference>
<dbReference type="InterPro" id="IPR009003">
    <property type="entry name" value="Peptidase_S1_PA"/>
</dbReference>